<evidence type="ECO:0000313" key="4">
    <source>
        <dbReference type="EMBL" id="WFD35248.1"/>
    </source>
</evidence>
<dbReference type="InterPro" id="IPR008708">
    <property type="entry name" value="Neisseria_TspB"/>
</dbReference>
<evidence type="ECO:0000313" key="5">
    <source>
        <dbReference type="Proteomes" id="UP001219933"/>
    </source>
</evidence>
<evidence type="ECO:0000259" key="3">
    <source>
        <dbReference type="PROSITE" id="PS50089"/>
    </source>
</evidence>
<keyword evidence="1" id="KW-0862">Zinc</keyword>
<keyword evidence="1" id="KW-0863">Zinc-finger</keyword>
<protein>
    <submittedName>
        <fullName evidence="4">FKBP12-associated protein</fullName>
    </submittedName>
</protein>
<dbReference type="PANTHER" id="PTHR12360">
    <property type="entry name" value="NUCLEAR TRANSCRIPTION FACTOR, X-BOX BINDING 1 NFX1"/>
    <property type="match status" value="1"/>
</dbReference>
<feature type="compositionally biased region" description="Pro residues" evidence="2">
    <location>
        <begin position="83"/>
        <end position="103"/>
    </location>
</feature>
<dbReference type="PROSITE" id="PS50089">
    <property type="entry name" value="ZF_RING_2"/>
    <property type="match status" value="1"/>
</dbReference>
<sequence>MGGAYADGGKLPAALPPDLTLVAAAAAAEVVGVGPPEAVDEDVAGDEAVRESHDSSLSESVPTADPAPNPDPVSNPERSSNPEPIPDPECIPAPAATPEPKPAPARNRNGASAKTNSRRNRQNFGAQLTAAAPETGAQTEHLDLRSRLEHELECGEYDCIICFNSVTRKNAVWSCSRCYAVFHLGCVRKWAEKSVAQIEEHNAMHEDEDIRTARGTWRCPGCQQLRSQWPEACKLSLAQVATSIGGGISCGATCGKLLALPGAAAMYAASSATVAFTRVSFRAMSALALDHVPMRLNATISRKSAGLAGDLHAIQQQLDPEAAASTVAALRATVERVPRV</sequence>
<dbReference type="InterPro" id="IPR013083">
    <property type="entry name" value="Znf_RING/FYVE/PHD"/>
</dbReference>
<name>A0AAF0J6I0_9BASI</name>
<accession>A0AAF0J6I0</accession>
<dbReference type="GO" id="GO:0000122">
    <property type="term" value="P:negative regulation of transcription by RNA polymerase II"/>
    <property type="evidence" value="ECO:0007669"/>
    <property type="project" value="TreeGrafter"/>
</dbReference>
<dbReference type="Pfam" id="PF05616">
    <property type="entry name" value="Neisseria_TspB"/>
    <property type="match status" value="1"/>
</dbReference>
<feature type="compositionally biased region" description="Basic and acidic residues" evidence="2">
    <location>
        <begin position="47"/>
        <end position="56"/>
    </location>
</feature>
<dbReference type="Proteomes" id="UP001219933">
    <property type="component" value="Chromosome 3"/>
</dbReference>
<keyword evidence="1" id="KW-0479">Metal-binding</keyword>
<dbReference type="PANTHER" id="PTHR12360:SF12">
    <property type="entry name" value="TRANSCRIPTIONAL REPRESSOR NF-X1"/>
    <property type="match status" value="1"/>
</dbReference>
<dbReference type="CDD" id="cd16492">
    <property type="entry name" value="RING-CH-C4HC3_NFX1-like"/>
    <property type="match status" value="1"/>
</dbReference>
<organism evidence="4 5">
    <name type="scientific">Malassezia cuniculi</name>
    <dbReference type="NCBI Taxonomy" id="948313"/>
    <lineage>
        <taxon>Eukaryota</taxon>
        <taxon>Fungi</taxon>
        <taxon>Dikarya</taxon>
        <taxon>Basidiomycota</taxon>
        <taxon>Ustilaginomycotina</taxon>
        <taxon>Malasseziomycetes</taxon>
        <taxon>Malasseziales</taxon>
        <taxon>Malasseziaceae</taxon>
        <taxon>Malassezia</taxon>
    </lineage>
</organism>
<reference evidence="4" key="1">
    <citation type="submission" date="2023-03" db="EMBL/GenBank/DDBJ databases">
        <title>Mating type loci evolution in Malassezia.</title>
        <authorList>
            <person name="Coelho M.A."/>
        </authorList>
    </citation>
    <scope>NUCLEOTIDE SEQUENCE</scope>
    <source>
        <strain evidence="4">CBS 11721</strain>
    </source>
</reference>
<dbReference type="SUPFAM" id="SSF57850">
    <property type="entry name" value="RING/U-box"/>
    <property type="match status" value="1"/>
</dbReference>
<dbReference type="GO" id="GO:0008270">
    <property type="term" value="F:zinc ion binding"/>
    <property type="evidence" value="ECO:0007669"/>
    <property type="project" value="UniProtKB-KW"/>
</dbReference>
<dbReference type="GO" id="GO:0005634">
    <property type="term" value="C:nucleus"/>
    <property type="evidence" value="ECO:0007669"/>
    <property type="project" value="TreeGrafter"/>
</dbReference>
<dbReference type="GO" id="GO:0000981">
    <property type="term" value="F:DNA-binding transcription factor activity, RNA polymerase II-specific"/>
    <property type="evidence" value="ECO:0007669"/>
    <property type="project" value="TreeGrafter"/>
</dbReference>
<proteinExistence type="predicted"/>
<dbReference type="GO" id="GO:0000977">
    <property type="term" value="F:RNA polymerase II transcription regulatory region sequence-specific DNA binding"/>
    <property type="evidence" value="ECO:0007669"/>
    <property type="project" value="TreeGrafter"/>
</dbReference>
<feature type="domain" description="RING-type" evidence="3">
    <location>
        <begin position="159"/>
        <end position="223"/>
    </location>
</feature>
<dbReference type="EMBL" id="CP119879">
    <property type="protein sequence ID" value="WFD35248.1"/>
    <property type="molecule type" value="Genomic_DNA"/>
</dbReference>
<dbReference type="InterPro" id="IPR034078">
    <property type="entry name" value="NFX1_fam"/>
</dbReference>
<feature type="region of interest" description="Disordered" evidence="2">
    <location>
        <begin position="37"/>
        <end position="120"/>
    </location>
</feature>
<evidence type="ECO:0000256" key="2">
    <source>
        <dbReference type="SAM" id="MobiDB-lite"/>
    </source>
</evidence>
<evidence type="ECO:0000256" key="1">
    <source>
        <dbReference type="PROSITE-ProRule" id="PRU00175"/>
    </source>
</evidence>
<dbReference type="AlphaFoldDB" id="A0AAF0J6I0"/>
<keyword evidence="5" id="KW-1185">Reference proteome</keyword>
<gene>
    <name evidence="4" type="primary">FAP1</name>
    <name evidence="4" type="ORF">MCUN1_002099</name>
</gene>
<dbReference type="InterPro" id="IPR001841">
    <property type="entry name" value="Znf_RING"/>
</dbReference>
<dbReference type="Gene3D" id="3.30.40.10">
    <property type="entry name" value="Zinc/RING finger domain, C3HC4 (zinc finger)"/>
    <property type="match status" value="1"/>
</dbReference>